<reference evidence="9" key="1">
    <citation type="submission" date="2022-01" db="EMBL/GenBank/DDBJ databases">
        <title>Genome Sequence Resource for Two Populations of Ditylenchus destructor, the Migratory Endoparasitic Phytonematode.</title>
        <authorList>
            <person name="Zhang H."/>
            <person name="Lin R."/>
            <person name="Xie B."/>
        </authorList>
    </citation>
    <scope>NUCLEOTIDE SEQUENCE</scope>
    <source>
        <strain evidence="9">BazhouSP</strain>
    </source>
</reference>
<dbReference type="GO" id="GO:0008171">
    <property type="term" value="F:O-methyltransferase activity"/>
    <property type="evidence" value="ECO:0007669"/>
    <property type="project" value="UniProtKB-UniRule"/>
</dbReference>
<evidence type="ECO:0000313" key="9">
    <source>
        <dbReference type="EMBL" id="KAI1722349.1"/>
    </source>
</evidence>
<evidence type="ECO:0000256" key="2">
    <source>
        <dbReference type="ARBA" id="ARBA00022603"/>
    </source>
</evidence>
<keyword evidence="10" id="KW-1185">Reference proteome</keyword>
<comment type="similarity">
    <text evidence="1 6">Belongs to the methyltransferase superfamily.</text>
</comment>
<dbReference type="InterPro" id="IPR029063">
    <property type="entry name" value="SAM-dependent_MTases_sf"/>
</dbReference>
<dbReference type="Proteomes" id="UP001201812">
    <property type="component" value="Unassembled WGS sequence"/>
</dbReference>
<evidence type="ECO:0000256" key="5">
    <source>
        <dbReference type="PROSITE-ProRule" id="PRU00848"/>
    </source>
</evidence>
<dbReference type="InterPro" id="IPR010675">
    <property type="entry name" value="Bin3_C"/>
</dbReference>
<dbReference type="EC" id="2.1.1.-" evidence="6"/>
<protein>
    <recommendedName>
        <fullName evidence="6">RNA methyltransferase</fullName>
        <ecNumber evidence="6">2.1.1.-</ecNumber>
    </recommendedName>
</protein>
<dbReference type="CDD" id="cd02440">
    <property type="entry name" value="AdoMet_MTases"/>
    <property type="match status" value="1"/>
</dbReference>
<evidence type="ECO:0000256" key="4">
    <source>
        <dbReference type="ARBA" id="ARBA00022691"/>
    </source>
</evidence>
<evidence type="ECO:0000259" key="8">
    <source>
        <dbReference type="PROSITE" id="PS51515"/>
    </source>
</evidence>
<dbReference type="GO" id="GO:0032259">
    <property type="term" value="P:methylation"/>
    <property type="evidence" value="ECO:0007669"/>
    <property type="project" value="UniProtKB-KW"/>
</dbReference>
<evidence type="ECO:0000256" key="1">
    <source>
        <dbReference type="ARBA" id="ARBA00008361"/>
    </source>
</evidence>
<accession>A0AAD4NAA0</accession>
<dbReference type="FunFam" id="3.40.50.150:FF:000083">
    <property type="entry name" value="7SK snRNA methylphosphate capping enzyme"/>
    <property type="match status" value="1"/>
</dbReference>
<dbReference type="InterPro" id="IPR039772">
    <property type="entry name" value="Bin3-like"/>
</dbReference>
<dbReference type="GO" id="GO:0017069">
    <property type="term" value="F:snRNA binding"/>
    <property type="evidence" value="ECO:0007669"/>
    <property type="project" value="TreeGrafter"/>
</dbReference>
<dbReference type="AlphaFoldDB" id="A0AAD4NAA0"/>
<evidence type="ECO:0000256" key="6">
    <source>
        <dbReference type="RuleBase" id="RU367087"/>
    </source>
</evidence>
<feature type="compositionally biased region" description="Polar residues" evidence="7">
    <location>
        <begin position="64"/>
        <end position="75"/>
    </location>
</feature>
<gene>
    <name evidence="9" type="ORF">DdX_04663</name>
</gene>
<comment type="caution">
    <text evidence="9">The sequence shown here is derived from an EMBL/GenBank/DDBJ whole genome shotgun (WGS) entry which is preliminary data.</text>
</comment>
<dbReference type="GO" id="GO:0040031">
    <property type="term" value="P:snRNA modification"/>
    <property type="evidence" value="ECO:0007669"/>
    <property type="project" value="TreeGrafter"/>
</dbReference>
<evidence type="ECO:0000313" key="10">
    <source>
        <dbReference type="Proteomes" id="UP001201812"/>
    </source>
</evidence>
<sequence>MTDSSHAADQHFQIKRPKLDVPSEDHEKPGKSKASMQNGHNGAKLENGGKHSEDFKSSEERSEQPTTSETSTAQENGKKSLNKERFRYGNYNQYYGTRLNGKFERDPRLELMPKEWFKNRAVLDVGCNVGYLTISIAKELEPNRILGIDVDGNLIGIARKNIRHYCGDNIELVGKFPAALAEKKTGKVYASELIDRTFPKNIWFWQENYVLESDDLVDMVKEEFHVILALSITKWIHLNWGDDGIKRFFKRACRHLLPGGRFILESQEFSSYRKRSKLAADMEQNYRSIKFKPQDFSAYLLSPEVGFEKVEELGVPKAKSKGFERPLLVYTKRKYKLKSTNQSNDLKT</sequence>
<organism evidence="9 10">
    <name type="scientific">Ditylenchus destructor</name>
    <dbReference type="NCBI Taxonomy" id="166010"/>
    <lineage>
        <taxon>Eukaryota</taxon>
        <taxon>Metazoa</taxon>
        <taxon>Ecdysozoa</taxon>
        <taxon>Nematoda</taxon>
        <taxon>Chromadorea</taxon>
        <taxon>Rhabditida</taxon>
        <taxon>Tylenchina</taxon>
        <taxon>Tylenchomorpha</taxon>
        <taxon>Sphaerularioidea</taxon>
        <taxon>Anguinidae</taxon>
        <taxon>Anguininae</taxon>
        <taxon>Ditylenchus</taxon>
    </lineage>
</organism>
<keyword evidence="4 5" id="KW-0949">S-adenosyl-L-methionine</keyword>
<dbReference type="Gene3D" id="3.40.50.150">
    <property type="entry name" value="Vaccinia Virus protein VP39"/>
    <property type="match status" value="1"/>
</dbReference>
<dbReference type="PANTHER" id="PTHR12315:SF0">
    <property type="entry name" value="7SK SNRNA METHYLPHOSPHATE CAPPING ENZYME"/>
    <property type="match status" value="1"/>
</dbReference>
<feature type="compositionally biased region" description="Basic and acidic residues" evidence="7">
    <location>
        <begin position="47"/>
        <end position="63"/>
    </location>
</feature>
<dbReference type="GO" id="GO:0008173">
    <property type="term" value="F:RNA methyltransferase activity"/>
    <property type="evidence" value="ECO:0007669"/>
    <property type="project" value="UniProtKB-UniRule"/>
</dbReference>
<dbReference type="InterPro" id="IPR024160">
    <property type="entry name" value="BIN3_SAM-bd_dom"/>
</dbReference>
<keyword evidence="2 6" id="KW-0489">Methyltransferase</keyword>
<evidence type="ECO:0000256" key="7">
    <source>
        <dbReference type="SAM" id="MobiDB-lite"/>
    </source>
</evidence>
<feature type="domain" description="Bin3-type SAM" evidence="8">
    <location>
        <begin position="106"/>
        <end position="335"/>
    </location>
</feature>
<dbReference type="PROSITE" id="PS51515">
    <property type="entry name" value="BIN3_SAM"/>
    <property type="match status" value="1"/>
</dbReference>
<name>A0AAD4NAA0_9BILA</name>
<dbReference type="PANTHER" id="PTHR12315">
    <property type="entry name" value="BICOID-INTERACTING PROTEIN RELATED"/>
    <property type="match status" value="1"/>
</dbReference>
<dbReference type="SUPFAM" id="SSF53335">
    <property type="entry name" value="S-adenosyl-L-methionine-dependent methyltransferases"/>
    <property type="match status" value="1"/>
</dbReference>
<keyword evidence="3 6" id="KW-0808">Transferase</keyword>
<dbReference type="Pfam" id="PF06859">
    <property type="entry name" value="Bin3"/>
    <property type="match status" value="1"/>
</dbReference>
<proteinExistence type="inferred from homology"/>
<dbReference type="EMBL" id="JAKKPZ010000004">
    <property type="protein sequence ID" value="KAI1722349.1"/>
    <property type="molecule type" value="Genomic_DNA"/>
</dbReference>
<evidence type="ECO:0000256" key="3">
    <source>
        <dbReference type="ARBA" id="ARBA00022679"/>
    </source>
</evidence>
<feature type="compositionally biased region" description="Basic and acidic residues" evidence="7">
    <location>
        <begin position="17"/>
        <end position="30"/>
    </location>
</feature>
<feature type="region of interest" description="Disordered" evidence="7">
    <location>
        <begin position="1"/>
        <end position="83"/>
    </location>
</feature>